<evidence type="ECO:0000256" key="5">
    <source>
        <dbReference type="ARBA" id="ARBA00022695"/>
    </source>
</evidence>
<evidence type="ECO:0000256" key="2">
    <source>
        <dbReference type="ARBA" id="ARBA00010752"/>
    </source>
</evidence>
<evidence type="ECO:0000256" key="6">
    <source>
        <dbReference type="ARBA" id="ARBA00022705"/>
    </source>
</evidence>
<keyword evidence="7 9" id="KW-0239">DNA-directed DNA polymerase</keyword>
<dbReference type="Pfam" id="PF00712">
    <property type="entry name" value="DNA_pol3_beta"/>
    <property type="match status" value="1"/>
</dbReference>
<gene>
    <name evidence="13" type="ORF">FHX37_4022</name>
</gene>
<dbReference type="EMBL" id="VFQC01000002">
    <property type="protein sequence ID" value="TQN28663.1"/>
    <property type="molecule type" value="Genomic_DNA"/>
</dbReference>
<dbReference type="CDD" id="cd00140">
    <property type="entry name" value="beta_clamp"/>
    <property type="match status" value="1"/>
</dbReference>
<evidence type="ECO:0000256" key="4">
    <source>
        <dbReference type="ARBA" id="ARBA00022679"/>
    </source>
</evidence>
<evidence type="ECO:0000259" key="11">
    <source>
        <dbReference type="Pfam" id="PF02767"/>
    </source>
</evidence>
<dbReference type="RefSeq" id="WP_141925682.1">
    <property type="nucleotide sequence ID" value="NZ_VFQC01000002.1"/>
</dbReference>
<evidence type="ECO:0000256" key="7">
    <source>
        <dbReference type="ARBA" id="ARBA00022932"/>
    </source>
</evidence>
<organism evidence="13 14">
    <name type="scientific">Haloactinospora alba</name>
    <dbReference type="NCBI Taxonomy" id="405555"/>
    <lineage>
        <taxon>Bacteria</taxon>
        <taxon>Bacillati</taxon>
        <taxon>Actinomycetota</taxon>
        <taxon>Actinomycetes</taxon>
        <taxon>Streptosporangiales</taxon>
        <taxon>Nocardiopsidaceae</taxon>
        <taxon>Haloactinospora</taxon>
    </lineage>
</organism>
<dbReference type="InterPro" id="IPR022637">
    <property type="entry name" value="DNA_polIII_beta_cen"/>
</dbReference>
<dbReference type="PIRSF" id="PIRSF000804">
    <property type="entry name" value="DNA_pol_III_b"/>
    <property type="match status" value="1"/>
</dbReference>
<dbReference type="InterPro" id="IPR022635">
    <property type="entry name" value="DNA_polIII_beta_C"/>
</dbReference>
<keyword evidence="14" id="KW-1185">Reference proteome</keyword>
<reference evidence="13 14" key="1">
    <citation type="submission" date="2019-06" db="EMBL/GenBank/DDBJ databases">
        <title>Sequencing the genomes of 1000 actinobacteria strains.</title>
        <authorList>
            <person name="Klenk H.-P."/>
        </authorList>
    </citation>
    <scope>NUCLEOTIDE SEQUENCE [LARGE SCALE GENOMIC DNA]</scope>
    <source>
        <strain evidence="13 14">DSM 45015</strain>
    </source>
</reference>
<evidence type="ECO:0000256" key="9">
    <source>
        <dbReference type="PIRNR" id="PIRNR000804"/>
    </source>
</evidence>
<feature type="domain" description="DNA polymerase III beta sliding clamp C-terminal" evidence="12">
    <location>
        <begin position="261"/>
        <end position="381"/>
    </location>
</feature>
<dbReference type="GO" id="GO:0005737">
    <property type="term" value="C:cytoplasm"/>
    <property type="evidence" value="ECO:0007669"/>
    <property type="project" value="UniProtKB-SubCell"/>
</dbReference>
<keyword evidence="8" id="KW-0238">DNA-binding</keyword>
<evidence type="ECO:0000313" key="13">
    <source>
        <dbReference type="EMBL" id="TQN28663.1"/>
    </source>
</evidence>
<dbReference type="GO" id="GO:0003677">
    <property type="term" value="F:DNA binding"/>
    <property type="evidence" value="ECO:0007669"/>
    <property type="project" value="UniProtKB-UniRule"/>
</dbReference>
<name>A0A543NA15_9ACTN</name>
<dbReference type="OrthoDB" id="468978at2"/>
<dbReference type="GO" id="GO:0003887">
    <property type="term" value="F:DNA-directed DNA polymerase activity"/>
    <property type="evidence" value="ECO:0007669"/>
    <property type="project" value="UniProtKB-UniRule"/>
</dbReference>
<dbReference type="Pfam" id="PF02767">
    <property type="entry name" value="DNA_pol3_beta_2"/>
    <property type="match status" value="1"/>
</dbReference>
<evidence type="ECO:0000259" key="12">
    <source>
        <dbReference type="Pfam" id="PF02768"/>
    </source>
</evidence>
<dbReference type="NCBIfam" id="TIGR00663">
    <property type="entry name" value="dnan"/>
    <property type="match status" value="1"/>
</dbReference>
<dbReference type="GO" id="GO:0009360">
    <property type="term" value="C:DNA polymerase III complex"/>
    <property type="evidence" value="ECO:0007669"/>
    <property type="project" value="InterPro"/>
</dbReference>
<dbReference type="Gene3D" id="3.10.150.10">
    <property type="entry name" value="DNA Polymerase III, subunit A, domain 2"/>
    <property type="match status" value="3"/>
</dbReference>
<comment type="caution">
    <text evidence="13">The sequence shown here is derived from an EMBL/GenBank/DDBJ whole genome shotgun (WGS) entry which is preliminary data.</text>
</comment>
<keyword evidence="4 9" id="KW-0808">Transferase</keyword>
<evidence type="ECO:0000313" key="14">
    <source>
        <dbReference type="Proteomes" id="UP000317422"/>
    </source>
</evidence>
<keyword evidence="5 9" id="KW-0548">Nucleotidyltransferase</keyword>
<dbReference type="GO" id="GO:0006271">
    <property type="term" value="P:DNA strand elongation involved in DNA replication"/>
    <property type="evidence" value="ECO:0007669"/>
    <property type="project" value="TreeGrafter"/>
</dbReference>
<dbReference type="AlphaFoldDB" id="A0A543NA15"/>
<comment type="subcellular location">
    <subcellularLocation>
        <location evidence="1 9">Cytoplasm</location>
    </subcellularLocation>
</comment>
<dbReference type="SMART" id="SM00480">
    <property type="entry name" value="POL3Bc"/>
    <property type="match status" value="1"/>
</dbReference>
<keyword evidence="3 9" id="KW-0963">Cytoplasm</keyword>
<evidence type="ECO:0000256" key="8">
    <source>
        <dbReference type="ARBA" id="ARBA00023125"/>
    </source>
</evidence>
<dbReference type="GO" id="GO:0008408">
    <property type="term" value="F:3'-5' exonuclease activity"/>
    <property type="evidence" value="ECO:0007669"/>
    <property type="project" value="InterPro"/>
</dbReference>
<evidence type="ECO:0000256" key="3">
    <source>
        <dbReference type="ARBA" id="ARBA00022490"/>
    </source>
</evidence>
<dbReference type="Pfam" id="PF02768">
    <property type="entry name" value="DNA_pol3_beta_3"/>
    <property type="match status" value="1"/>
</dbReference>
<dbReference type="PANTHER" id="PTHR30478:SF0">
    <property type="entry name" value="BETA SLIDING CLAMP"/>
    <property type="match status" value="1"/>
</dbReference>
<keyword evidence="6 9" id="KW-0235">DNA replication</keyword>
<comment type="similarity">
    <text evidence="2 9">Belongs to the beta sliding clamp family.</text>
</comment>
<protein>
    <recommendedName>
        <fullName evidence="9">Beta sliding clamp</fullName>
    </recommendedName>
</protein>
<dbReference type="SUPFAM" id="SSF55979">
    <property type="entry name" value="DNA clamp"/>
    <property type="match status" value="3"/>
</dbReference>
<evidence type="ECO:0000256" key="1">
    <source>
        <dbReference type="ARBA" id="ARBA00004496"/>
    </source>
</evidence>
<dbReference type="InterPro" id="IPR022634">
    <property type="entry name" value="DNA_polIII_beta_N"/>
</dbReference>
<accession>A0A543NA15</accession>
<evidence type="ECO:0000259" key="10">
    <source>
        <dbReference type="Pfam" id="PF00712"/>
    </source>
</evidence>
<proteinExistence type="inferred from homology"/>
<sequence length="384" mass="40299">MEFRVDRDELAAAVSWAARALPSRPAMPVLAGMKLELPGTGTAQLRASAFDFDLSAQATATVEAQSGGTVLVPGKLLVDILRNVPPGPVTARHESDRVTFASGGAQFTMLTLPVTDYPSLPELPPATGHVTGGGFATAVGQVRPAASRDDTLAMLTGVHLSWSGEELSLAATDRYRLAMRELTWSPAAPWSTGSALVPARSLQEAVRSLSSDSSVAVALSGGGGAEDTRSRGSGMIGFADGGWHTTSRLLDSEFVSYASRFPTDIAACAEARTASLAEGVKRVALVADRSTPLRMSFSPEEVVLEAGSGEDAQAREAVPVTYDGEPMRVAFNPEYVLDGLGAVTTDSVRLDLTTPTKPAVISEPPAAGEERSRFRYLVMPLRVA</sequence>
<feature type="domain" description="DNA polymerase III beta sliding clamp N-terminal" evidence="10">
    <location>
        <begin position="1"/>
        <end position="121"/>
    </location>
</feature>
<dbReference type="InterPro" id="IPR001001">
    <property type="entry name" value="DNA_polIII_beta"/>
</dbReference>
<feature type="domain" description="DNA polymerase III beta sliding clamp central" evidence="11">
    <location>
        <begin position="135"/>
        <end position="254"/>
    </location>
</feature>
<dbReference type="InterPro" id="IPR046938">
    <property type="entry name" value="DNA_clamp_sf"/>
</dbReference>
<dbReference type="PANTHER" id="PTHR30478">
    <property type="entry name" value="DNA POLYMERASE III SUBUNIT BETA"/>
    <property type="match status" value="1"/>
</dbReference>
<comment type="function">
    <text evidence="9">Confers DNA tethering and processivity to DNA polymerases and other proteins. Acts as a clamp, forming a ring around DNA (a reaction catalyzed by the clamp-loading complex) which diffuses in an ATP-independent manner freely and bidirectionally along dsDNA. Initially characterized for its ability to contact the catalytic subunit of DNA polymerase III (Pol III), a complex, multichain enzyme responsible for most of the replicative synthesis in bacteria; Pol III exhibits 3'-5' exonuclease proofreading activity. The beta chain is required for initiation of replication as well as for processivity of DNA replication.</text>
</comment>
<comment type="subunit">
    <text evidence="9">Forms a ring-shaped head-to-tail homodimer around DNA.</text>
</comment>
<dbReference type="Proteomes" id="UP000317422">
    <property type="component" value="Unassembled WGS sequence"/>
</dbReference>